<dbReference type="SUPFAM" id="SSF53300">
    <property type="entry name" value="vWA-like"/>
    <property type="match status" value="1"/>
</dbReference>
<feature type="compositionally biased region" description="Basic and acidic residues" evidence="1">
    <location>
        <begin position="434"/>
        <end position="446"/>
    </location>
</feature>
<organism evidence="3 4">
    <name type="scientific">Sphingorhabdus pulchriflava</name>
    <dbReference type="NCBI Taxonomy" id="2292257"/>
    <lineage>
        <taxon>Bacteria</taxon>
        <taxon>Pseudomonadati</taxon>
        <taxon>Pseudomonadota</taxon>
        <taxon>Alphaproteobacteria</taxon>
        <taxon>Sphingomonadales</taxon>
        <taxon>Sphingomonadaceae</taxon>
        <taxon>Sphingorhabdus</taxon>
    </lineage>
</organism>
<evidence type="ECO:0000313" key="3">
    <source>
        <dbReference type="EMBL" id="RDV01693.1"/>
    </source>
</evidence>
<proteinExistence type="predicted"/>
<dbReference type="NCBIfam" id="TIGR01965">
    <property type="entry name" value="VCBS_repeat"/>
    <property type="match status" value="2"/>
</dbReference>
<evidence type="ECO:0000313" key="4">
    <source>
        <dbReference type="Proteomes" id="UP000263833"/>
    </source>
</evidence>
<dbReference type="Pfam" id="PF19116">
    <property type="entry name" value="DUF5801"/>
    <property type="match status" value="7"/>
</dbReference>
<feature type="domain" description="VWFA" evidence="2">
    <location>
        <begin position="3055"/>
        <end position="3237"/>
    </location>
</feature>
<accession>A0A371B2L8</accession>
<dbReference type="OrthoDB" id="8335338at2"/>
<dbReference type="NCBIfam" id="NF012211">
    <property type="entry name" value="tand_rpt_95"/>
    <property type="match status" value="2"/>
</dbReference>
<gene>
    <name evidence="3" type="ORF">DXH95_15540</name>
</gene>
<dbReference type="InterPro" id="IPR036465">
    <property type="entry name" value="vWFA_dom_sf"/>
</dbReference>
<dbReference type="Gene3D" id="3.40.50.410">
    <property type="entry name" value="von Willebrand factor, type A domain"/>
    <property type="match status" value="1"/>
</dbReference>
<dbReference type="InterPro" id="IPR019959">
    <property type="entry name" value="T1SS-143_rpt-cont_dom"/>
</dbReference>
<evidence type="ECO:0000259" key="2">
    <source>
        <dbReference type="PROSITE" id="PS50234"/>
    </source>
</evidence>
<feature type="compositionally biased region" description="Low complexity" evidence="1">
    <location>
        <begin position="1412"/>
        <end position="1424"/>
    </location>
</feature>
<feature type="region of interest" description="Disordered" evidence="1">
    <location>
        <begin position="433"/>
        <end position="467"/>
    </location>
</feature>
<comment type="caution">
    <text evidence="3">The sequence shown here is derived from an EMBL/GenBank/DDBJ whole genome shotgun (WGS) entry which is preliminary data.</text>
</comment>
<feature type="region of interest" description="Disordered" evidence="1">
    <location>
        <begin position="1404"/>
        <end position="1424"/>
    </location>
</feature>
<dbReference type="EMBL" id="QRGP01000003">
    <property type="protein sequence ID" value="RDV01693.1"/>
    <property type="molecule type" value="Genomic_DNA"/>
</dbReference>
<dbReference type="Pfam" id="PF17963">
    <property type="entry name" value="Big_9"/>
    <property type="match status" value="4"/>
</dbReference>
<feature type="region of interest" description="Disordered" evidence="1">
    <location>
        <begin position="189"/>
        <end position="212"/>
    </location>
</feature>
<feature type="compositionally biased region" description="Low complexity" evidence="1">
    <location>
        <begin position="200"/>
        <end position="212"/>
    </location>
</feature>
<feature type="region of interest" description="Disordered" evidence="1">
    <location>
        <begin position="892"/>
        <end position="918"/>
    </location>
</feature>
<reference evidence="4" key="1">
    <citation type="submission" date="2018-08" db="EMBL/GenBank/DDBJ databases">
        <authorList>
            <person name="Kim S.-J."/>
            <person name="Jung G.-Y."/>
        </authorList>
    </citation>
    <scope>NUCLEOTIDE SEQUENCE [LARGE SCALE GENOMIC DNA]</scope>
    <source>
        <strain evidence="4">GY_G</strain>
    </source>
</reference>
<feature type="compositionally biased region" description="Polar residues" evidence="1">
    <location>
        <begin position="448"/>
        <end position="467"/>
    </location>
</feature>
<dbReference type="InterPro" id="IPR043824">
    <property type="entry name" value="DUF5801"/>
</dbReference>
<evidence type="ECO:0000256" key="1">
    <source>
        <dbReference type="SAM" id="MobiDB-lite"/>
    </source>
</evidence>
<protein>
    <submittedName>
        <fullName evidence="3">Tandem-95 repeat protein</fullName>
    </submittedName>
</protein>
<dbReference type="SMART" id="SM00327">
    <property type="entry name" value="VWA"/>
    <property type="match status" value="1"/>
</dbReference>
<dbReference type="InterPro" id="IPR010221">
    <property type="entry name" value="VCBS_dom"/>
</dbReference>
<dbReference type="PROSITE" id="PS50234">
    <property type="entry name" value="VWFA"/>
    <property type="match status" value="1"/>
</dbReference>
<dbReference type="Proteomes" id="UP000263833">
    <property type="component" value="Unassembled WGS sequence"/>
</dbReference>
<dbReference type="CDD" id="cd00198">
    <property type="entry name" value="vWFA"/>
    <property type="match status" value="1"/>
</dbReference>
<dbReference type="Pfam" id="PF00092">
    <property type="entry name" value="VWA"/>
    <property type="match status" value="1"/>
</dbReference>
<feature type="region of interest" description="Disordered" evidence="1">
    <location>
        <begin position="669"/>
        <end position="690"/>
    </location>
</feature>
<keyword evidence="4" id="KW-1185">Reference proteome</keyword>
<dbReference type="RefSeq" id="WP_115550471.1">
    <property type="nucleotide sequence ID" value="NZ_QRGP01000003.1"/>
</dbReference>
<name>A0A371B2L8_9SPHN</name>
<dbReference type="InterPro" id="IPR002035">
    <property type="entry name" value="VWF_A"/>
</dbReference>
<dbReference type="Gene3D" id="2.60.40.3440">
    <property type="match status" value="2"/>
</dbReference>
<feature type="region of interest" description="Disordered" evidence="1">
    <location>
        <begin position="307"/>
        <end position="332"/>
    </location>
</feature>
<dbReference type="NCBIfam" id="TIGR03660">
    <property type="entry name" value="T1SS_rpt_143"/>
    <property type="match status" value="1"/>
</dbReference>
<sequence length="4320" mass="433844">MDSETPNIAPEMIADAIDAPALAAAAMAANAQVQLALQAAALVPGQDGQLVLPEGVSLNDIRVSGRDLIVKLPDGSEVVIPEGAVFVPQFVIDGIAVPPLNIAALLIGQEPAPAAGRPTSSGGNFADPVGDIGDPFARGDLLPPTQLAFPEPEEREIIPNLVDRDPDVNIQDGGPAGKDVIDNVSEVGLPGTRANGNVESPGSSTGNGSDSTTGTIIITSPDGIGSITINGIVYTGVAGQQITTPNGVLTLGALTDGQIPYTYRLTDNTTGDSTTDVFTVVVTDPDGDSSTARLTIAIADDVPTARNDTDSVAGGTYGPETGNVLSGSGTTSGSAGADTLGADGGTITGIRAGTSGSFGAVGTTINGQYGTLTLGANGTYSYVRNVNTPGGVTDVFSYQLTDGDGDSSTATLTINIGDAPNRIVFVPEIGDGTQVREPHLPSREGEPSGSQFDGNPESTSGTITFNSPDGVGSVTVAGVTITPGSLPQQVVSDATGTLVITAYSYDPATGNGSITYTYTLNDNTLNTAGSTVTFPIVVTDLDGDVASDDLNINIIDDAPLAVNDSATQDAENAPVTVNVFANDTPGADAVNLSTGVAVVAESLSGAGSLVYNGDGTFTYTPAPGEEGDVTFQYTITDGDGDPSTATVTITLLKDSEPRVDVSGENFVDEAGLPARDGEPAGSNEASDLETTSGTIAVSTGGDTLQSLVINGVNVTAGGTVTGAHGTLTVTVSAGAYSYSYTLTDNTAGEGTTDSFNVVVTDSDGDSANDNLVIGIHDDVPTAIKDADSIAAGEYGPATGNVITDAEGDGGADTPGADGVTVTAISGFGGAGAVDGTTNGQYGVLTLNADGSYSYARNPGTPGGVSDVFSYTITDGDGDPSTATLTIDIGDSRTTLDLPTEGEAGTQVQEAGLPAGSDATADSELTAGTIAYTAPDGPATVTIDGVAVTAVGQTFTGSFGTLTITSIAAGAIGYEYELTTNTSGDATFDDFAVVVTDQDGDNTPGTLVIDIVDDVPTARADIDSVKEDGPTVADGNVISGANVADANATDGVADTRGADGASVTGVVFGTVAGPVAGNVGGDVAGTYGTLVIESDGTYTYKLNNEDPRIQGLDGDDSLTETFTYTITDGDGDPSTTTIEIRIDGSDDRITINGLNVEGPDLVVDEDDLPVRGLEPAGSDTTPDSLTQTGSFTVNGLDGIASIKIEGTETFVGQSFATAYGTFTITSISAPVDGNATAISIGYSYVLTDNTAHANAGGQNFLTELFDVAVTDTDGSTDTDQVEVRIVDDVPTANPDGTYSVAEQAALTFDALANDVKGADGINLSTGVVVATGPTKGNVVYNADGTFTYTPNAGAEGADSFTYTITDSDGDTSTTTVTLDLLKDSIPNILRISNLTVDEDGLPGANVDAAPLQASPSETDSTESATASGTAVVNFGADVPANLLASIKLVDTGALDGQLKTLDGVDVVFALESGALVGRSGGAEVIRIEVSGAVLGPNPGDVTYSYSTTLLQPVKHVASGSEDSVTLNGVTFEVTDSETDSATGSFNVTVVDDVPSLDVTKGEDAGVSLVTQDAETDGVPTAEDVATSAANFGGVFGLTSTAGADGAVAPSLAFVLNTAGGASGLTSQGVAINLFKIGNVIVGSTSALAPASATDASVVFSVAVSGTGVVTLTQYSQIDHALPGEANGPYDDQFAALLDSAITLTASSTITDGDGDTASDSETVNIGANISFADDGPVLTNASGNSSVTLDETTAGSPAGFGVAGISQTSAAAIVTATAAFGADGAAAANATTYALSIVGGGVTTLQTAIGNHAISLSLSPDGKTVTGSYNDGAVKTAFTATINANGTLTVTQFVPLEHLVDGGPGAAHDDALTLSGLINATITITDFDGDTDSETLGIGDRITFKDDGPSLNVTVGSDANVVLVTQDADTIGANSDTSSSSGNFGGVFGLTSNGGADGAAAPSLAFALNVANGVSGLTSNGAAINLYKIGNVVVGSTSGTAPASATDASVVFAVSVDGAGVVTLTQYQQIDHPVASDPSGTAAPFDDHVAVLANGKITLTASSTITDNDGDTASDSETIDLGGNIAFADHGPDITLTLTGTQIRIDETDGVVAAGGEVDPAGGNLGTVTMTAASLFTLTNTVTSADAPTSYAYSLVLPSEGANSGLLHSTTNTAILLYTDAPGVIVGRVGGIGGAVAFTVSVNPTSGAVTVTQNLAVEHPTGGASYDEDSSPLTAGALSLRVTATDFDGDTDTANVDLGSIIRFEDDGPTALVATTSGTVDEDGLPGGFPGGTDDVPGQALVANGSVTGLFSAGADAPLTYALSTNTSGLPALASGGIPLSYTVVGNVLTAKAGAATVFTLSLDATTGGWTFTLSAKLDHPSGADENDIVLQFGGLVIATDQDGDTATAIGNLTVTVDDDTPVAAIAIGNVSITHDETQGVTAGSNDVAGPLARFAGVTNVGDDLDVAGSTPLGYAVGTGNFNTAGAAPGADGWIVTYGLIISSQGVDSGVDTTAGESIFLFAENGLIVGRVGGESGVAAFAVGIDAVTSQISLVQYLSLRHPDGTNANDNISLTPSVISAVEYVVDGDGDAVSASVNIGNVITFRDDGPLAQANTNNAVEGEVVVGNVLGNDFFGTDGPTTTTPAGGVVGVRALAGDFTTPVTTGTGTQITGLYGKLTLNADGSYSYDGDPNVITTAQSDVFVYTIRDGDGDLSTTTLTINLTPVTLVADNDTVAVNEAGLDLVNDAGPDTVAGTVNGSNPTSNSDVAQGTLAVAGATNFVLTSASGGSYGTLVLNSNGTYTYTLTKPFDTTPDNNNGITTETGKDVFNYTATDANGNSVSGTITVDIIDDVPLIDIAASGTTLILDESLGTAGSIQNEGGRVNNDETTVGAAVGAIGYATGSIVSLVTANAGADGEASRVYSLGVNNATSGLLDSVTNNSIVLVSVNATTVEGRVGNAAGALSFRITIDPANGTATINQFRAVEHNDSSNHDENGGSEALMNSGVLSLGVALTDGDGDRATDTVDISQLFKFEDDGPSATGESGTTNEVLQDFNTAFVLDFSGSIDNTEFNTQRDAVKAAIDELFASTGGSVSVKFVFFAVNAVASGTFTTAASAKAYLDAINPSSRPVDPSGTDFSDAITTLLANYAADETANNQVFFLSDGIPNQNTGSSGQALNDTIRPLWNSFVNNNDINVTAIGVGGGINNSNLQQIDVDGAGAPILVANFDDLIDTLTALFAPTPITGDLDVNDDFGTDGGRILSITVPTAAAVDPVYTWNGVTGAGSQITVSGGGATINGFTSILVGTEAGGQFIIDFATGQWSYTPPRTVAADTTELFNYTIVDGDGDTASATLSVLVENNELPATAPVTATVDDDALSGNAGGTGDLDANVGETAPANPSEAIYNGTLNITATDNPIAAISFAQLQGTTATIGQETVIYSWNAVTNLLTAAISVSPVADRVGDTLFTVQLNNPSNGSYTVTLVDNVLHSNVAGENDASVALTYRVADTDGSTNSGVLNITFDDDTPVVTSAGNVTLTGSALSATGAFDYEIGADARTTFSTANGDFTSVALSGLVGSSAITNVVTTKTGETATSATFTFSFQYDSDPNLAGVQTATSTGTLSFNKSAGQYTITLNQPIATFETVTTSGTISQESFNLDGSAASQPEIVVSRLDTDFFVRFTGINGGMNAGGNSTFATNETFAGTQGWVSVTGSENGVSSDTLQNSEVLNLDFYTASPGGVVNPGAGTARADTIFLKVDQLGSSEDLVVILKLVDPDDNSVTTRAIVVDSGDIWKPADGANPLGIAYGDADGVIIIEGNDYNFGSENYQIYGAQLMTSTNGITLAAGTNAINLNRATGASGASTNNDTFDSTTSDTDVIKIIDIGFIQRTQNTQQLKLNIDVTVTDADGDAVGQTLRVNGGVPPVVLDLDGDGAEFVALAAGVTFDYAGDGSPESTAWVGSDDGILAIDRNGDGIVNDGSEIVFGGNNLTDLEGLAANYDSNKDGVLDANDADFAKFGVWQDANSNGVTDAGEFQSLSDAGIASINLVSDGVEYAAAGGDVTVHGTSDYTKADGSTGLVADASFATGAAQTQQREQVQANTLVAASLVALAGADILLQDASAGAARESLVSRELDIDNVSQAANQPYQADGIEQSALSAQDLLKVETVELVQQDDMPTTQLWDANRFDQQERFDIDQADFNQAAAEPIVHDALSMLSMPVEIGSMEALLIAHTASDGAVEVQTAALQEVIADTLNDNGIDHLLDQLTGAADGPLLGANDAFGGSEDFAAALIDMPVNADSFAHFSSITVSDQLQEMAASHA</sequence>